<dbReference type="Proteomes" id="UP000799538">
    <property type="component" value="Unassembled WGS sequence"/>
</dbReference>
<protein>
    <submittedName>
        <fullName evidence="2">Uncharacterized protein</fullName>
    </submittedName>
</protein>
<evidence type="ECO:0000256" key="1">
    <source>
        <dbReference type="SAM" id="Phobius"/>
    </source>
</evidence>
<accession>A0A6A6GKV5</accession>
<keyword evidence="1" id="KW-0812">Transmembrane</keyword>
<keyword evidence="3" id="KW-1185">Reference proteome</keyword>
<sequence length="301" mass="33457">MAEFTPLFKPTDKPRWQKPSVHALMRAQFNIETFLLVGAVLQSLLTLVLPLRLAFLPAALFLLAKIASAYAANYDLLPNPHMLDQNITTKFSAQLPSPDGSFGSTPARSPLAVFLIGARNNSPLGIANPNFKAMGDLMDGMIKDLEANPTETGFMGATNWMGTERTSNATNMSVMYFRSAADVHAFAHGPLHRQAWDWWYKNLKANEHLSIFHELYEVPSGNYESVYAQMPPTLLAATQHRVVVEEGGRKKEGWVLPVVDARKGQLKSSKGRMARSEGREMDGYGIEDIHEDVKVETREVV</sequence>
<name>A0A6A6GKV5_9PEZI</name>
<dbReference type="InterPro" id="IPR025444">
    <property type="entry name" value="Monooxy_af470"/>
</dbReference>
<dbReference type="OrthoDB" id="3202396at2759"/>
<proteinExistence type="predicted"/>
<keyword evidence="1" id="KW-1133">Transmembrane helix</keyword>
<evidence type="ECO:0000313" key="2">
    <source>
        <dbReference type="EMBL" id="KAF2226355.1"/>
    </source>
</evidence>
<keyword evidence="1" id="KW-0472">Membrane</keyword>
<dbReference type="EMBL" id="ML992502">
    <property type="protein sequence ID" value="KAF2226355.1"/>
    <property type="molecule type" value="Genomic_DNA"/>
</dbReference>
<dbReference type="AlphaFoldDB" id="A0A6A6GKV5"/>
<gene>
    <name evidence="2" type="ORF">BDZ85DRAFT_315890</name>
</gene>
<dbReference type="SUPFAM" id="SSF54909">
    <property type="entry name" value="Dimeric alpha+beta barrel"/>
    <property type="match status" value="1"/>
</dbReference>
<organism evidence="2 3">
    <name type="scientific">Elsinoe ampelina</name>
    <dbReference type="NCBI Taxonomy" id="302913"/>
    <lineage>
        <taxon>Eukaryota</taxon>
        <taxon>Fungi</taxon>
        <taxon>Dikarya</taxon>
        <taxon>Ascomycota</taxon>
        <taxon>Pezizomycotina</taxon>
        <taxon>Dothideomycetes</taxon>
        <taxon>Dothideomycetidae</taxon>
        <taxon>Myriangiales</taxon>
        <taxon>Elsinoaceae</taxon>
        <taxon>Elsinoe</taxon>
    </lineage>
</organism>
<evidence type="ECO:0000313" key="3">
    <source>
        <dbReference type="Proteomes" id="UP000799538"/>
    </source>
</evidence>
<feature type="transmembrane region" description="Helical" evidence="1">
    <location>
        <begin position="29"/>
        <end position="48"/>
    </location>
</feature>
<reference evidence="3" key="1">
    <citation type="journal article" date="2020" name="Stud. Mycol.">
        <title>101 Dothideomycetes genomes: A test case for predicting lifestyles and emergence of pathogens.</title>
        <authorList>
            <person name="Haridas S."/>
            <person name="Albert R."/>
            <person name="Binder M."/>
            <person name="Bloem J."/>
            <person name="LaButti K."/>
            <person name="Salamov A."/>
            <person name="Andreopoulos B."/>
            <person name="Baker S."/>
            <person name="Barry K."/>
            <person name="Bills G."/>
            <person name="Bluhm B."/>
            <person name="Cannon C."/>
            <person name="Castanera R."/>
            <person name="Culley D."/>
            <person name="Daum C."/>
            <person name="Ezra D."/>
            <person name="Gonzalez J."/>
            <person name="Henrissat B."/>
            <person name="Kuo A."/>
            <person name="Liang C."/>
            <person name="Lipzen A."/>
            <person name="Lutzoni F."/>
            <person name="Magnuson J."/>
            <person name="Mondo S."/>
            <person name="Nolan M."/>
            <person name="Ohm R."/>
            <person name="Pangilinan J."/>
            <person name="Park H.-J."/>
            <person name="Ramirez L."/>
            <person name="Alfaro M."/>
            <person name="Sun H."/>
            <person name="Tritt A."/>
            <person name="Yoshinaga Y."/>
            <person name="Zwiers L.-H."/>
            <person name="Turgeon B."/>
            <person name="Goodwin S."/>
            <person name="Spatafora J."/>
            <person name="Crous P."/>
            <person name="Grigoriev I."/>
        </authorList>
    </citation>
    <scope>NUCLEOTIDE SEQUENCE [LARGE SCALE GENOMIC DNA]</scope>
    <source>
        <strain evidence="3">CECT 20119</strain>
    </source>
</reference>
<dbReference type="Pfam" id="PF13826">
    <property type="entry name" value="Monooxy_af470-like"/>
    <property type="match status" value="1"/>
</dbReference>
<dbReference type="InterPro" id="IPR011008">
    <property type="entry name" value="Dimeric_a/b-barrel"/>
</dbReference>